<feature type="transmembrane region" description="Helical" evidence="2">
    <location>
        <begin position="220"/>
        <end position="253"/>
    </location>
</feature>
<keyword evidence="2" id="KW-1133">Transmembrane helix</keyword>
<feature type="transmembrane region" description="Helical" evidence="2">
    <location>
        <begin position="124"/>
        <end position="151"/>
    </location>
</feature>
<feature type="compositionally biased region" description="Basic and acidic residues" evidence="1">
    <location>
        <begin position="375"/>
        <end position="385"/>
    </location>
</feature>
<evidence type="ECO:0000313" key="4">
    <source>
        <dbReference type="Proteomes" id="UP000064844"/>
    </source>
</evidence>
<sequence length="385" mass="42038">MEYDRVRIKLAAKAAVRQGSPRPWLVTLIYLLLTQALVSAVSTAATLPVTLAAGANLAIRGHDGHISRGAASAASGLFLAVMVFLYLLAMLFTLVMQTGYLHYTMRLWRGRRTEIKDLFFGFHLAGRIICLSLLLFLLSFLWTVVSLAVLVPFSLLAVWLDSQLLALLLLPATVLSMALLYNRLLRYALSYYLLLDHPDWRALDCIHESKRLMTGRRWSLLLLSLSFLGWALLVAAIILAVYLLGGFAIFFFFQVSRGGFAALPVRVFGMFLPLLLAAAALLCSAPLLLWLTAYMGTAFAGFYDCAAGTSPAPVDESAPPAPVETYCRVGGPDKASVPHYYYSGAPAGEPPRRVPGPPPSPHEPELPPGFYTGFLHKDPPEDGAP</sequence>
<evidence type="ECO:0000256" key="2">
    <source>
        <dbReference type="SAM" id="Phobius"/>
    </source>
</evidence>
<evidence type="ECO:0000313" key="3">
    <source>
        <dbReference type="EMBL" id="ALP93052.1"/>
    </source>
</evidence>
<feature type="region of interest" description="Disordered" evidence="1">
    <location>
        <begin position="340"/>
        <end position="385"/>
    </location>
</feature>
<dbReference type="EMBL" id="CP011307">
    <property type="protein sequence ID" value="ALP93052.1"/>
    <property type="molecule type" value="Genomic_DNA"/>
</dbReference>
<organism evidence="3 4">
    <name type="scientific">Intestinimonas butyriciproducens</name>
    <dbReference type="NCBI Taxonomy" id="1297617"/>
    <lineage>
        <taxon>Bacteria</taxon>
        <taxon>Bacillati</taxon>
        <taxon>Bacillota</taxon>
        <taxon>Clostridia</taxon>
        <taxon>Eubacteriales</taxon>
        <taxon>Intestinimonas</taxon>
    </lineage>
</organism>
<keyword evidence="4" id="KW-1185">Reference proteome</keyword>
<reference evidence="3 4" key="1">
    <citation type="journal article" date="2015" name="Nat. Commun.">
        <title>Production of butyrate from lysine and the Amadori product fructoselysine by a human gut commensal.</title>
        <authorList>
            <person name="Bui T.P."/>
            <person name="Ritari J."/>
            <person name="Boeren S."/>
            <person name="de Waard P."/>
            <person name="Plugge C.M."/>
            <person name="de Vos W.M."/>
        </authorList>
    </citation>
    <scope>NUCLEOTIDE SEQUENCE [LARGE SCALE GENOMIC DNA]</scope>
    <source>
        <strain evidence="3 4">AF211</strain>
    </source>
</reference>
<dbReference type="PANTHER" id="PTHR40076">
    <property type="entry name" value="MEMBRANE PROTEIN-RELATED"/>
    <property type="match status" value="1"/>
</dbReference>
<dbReference type="eggNOG" id="COG5523">
    <property type="taxonomic scope" value="Bacteria"/>
</dbReference>
<keyword evidence="2" id="KW-0472">Membrane</keyword>
<feature type="transmembrane region" description="Helical" evidence="2">
    <location>
        <begin position="265"/>
        <end position="291"/>
    </location>
</feature>
<reference evidence="4" key="2">
    <citation type="submission" date="2015-04" db="EMBL/GenBank/DDBJ databases">
        <title>A butyrogenic pathway from the amino acid lysine in a human gut commensal.</title>
        <authorList>
            <person name="de Vos W.M."/>
            <person name="Bui N.T.P."/>
            <person name="Plugge C.M."/>
            <person name="Ritari J."/>
        </authorList>
    </citation>
    <scope>NUCLEOTIDE SEQUENCE [LARGE SCALE GENOMIC DNA]</scope>
    <source>
        <strain evidence="4">AF211</strain>
    </source>
</reference>
<proteinExistence type="predicted"/>
<keyword evidence="2" id="KW-0812">Transmembrane</keyword>
<dbReference type="PANTHER" id="PTHR40076:SF1">
    <property type="entry name" value="MEMBRANE PROTEIN"/>
    <property type="match status" value="1"/>
</dbReference>
<accession>A0A0S2W117</accession>
<feature type="transmembrane region" description="Helical" evidence="2">
    <location>
        <begin position="163"/>
        <end position="181"/>
    </location>
</feature>
<feature type="transmembrane region" description="Helical" evidence="2">
    <location>
        <begin position="78"/>
        <end position="103"/>
    </location>
</feature>
<dbReference type="InterPro" id="IPR010380">
    <property type="entry name" value="DUF975"/>
</dbReference>
<evidence type="ECO:0000256" key="1">
    <source>
        <dbReference type="SAM" id="MobiDB-lite"/>
    </source>
</evidence>
<dbReference type="Proteomes" id="UP000064844">
    <property type="component" value="Chromosome"/>
</dbReference>
<dbReference type="KEGG" id="ibu:IB211_00657c"/>
<dbReference type="Pfam" id="PF06161">
    <property type="entry name" value="DUF975"/>
    <property type="match status" value="1"/>
</dbReference>
<protein>
    <submittedName>
        <fullName evidence="3">Integral membrane protein</fullName>
    </submittedName>
</protein>
<gene>
    <name evidence="3" type="ORF">IB211_00657c</name>
</gene>
<dbReference type="AlphaFoldDB" id="A0A0S2W117"/>
<name>A0A0S2W117_9FIRM</name>
<dbReference type="RefSeq" id="WP_033117481.1">
    <property type="nucleotide sequence ID" value="NZ_CP011307.1"/>
</dbReference>
<dbReference type="STRING" id="1297617.IB211_00657c"/>